<reference evidence="5 6" key="1">
    <citation type="journal article" date="2024" name="IMA Fungus">
        <title>IMA Genome - F19 : A genome assembly and annotation guide to empower mycologists, including annotated draft genome sequences of Ceratocystis pirilliformis, Diaporthe australafricana, Fusarium ophioides, Paecilomyces lecythidis, and Sporothrix stenoceras.</title>
        <authorList>
            <person name="Aylward J."/>
            <person name="Wilson A.M."/>
            <person name="Visagie C.M."/>
            <person name="Spraker J."/>
            <person name="Barnes I."/>
            <person name="Buitendag C."/>
            <person name="Ceriani C."/>
            <person name="Del Mar Angel L."/>
            <person name="du Plessis D."/>
            <person name="Fuchs T."/>
            <person name="Gasser K."/>
            <person name="Kramer D."/>
            <person name="Li W."/>
            <person name="Munsamy K."/>
            <person name="Piso A."/>
            <person name="Price J.L."/>
            <person name="Sonnekus B."/>
            <person name="Thomas C."/>
            <person name="van der Nest A."/>
            <person name="van Dijk A."/>
            <person name="van Heerden A."/>
            <person name="van Vuuren N."/>
            <person name="Yilmaz N."/>
            <person name="Duong T.A."/>
            <person name="van der Merwe N.A."/>
            <person name="Wingfield M.J."/>
            <person name="Wingfield B.D."/>
        </authorList>
    </citation>
    <scope>NUCLEOTIDE SEQUENCE [LARGE SCALE GENOMIC DNA]</scope>
    <source>
        <strain evidence="5 6">CMW 18300</strain>
    </source>
</reference>
<dbReference type="InterPro" id="IPR050316">
    <property type="entry name" value="Tyrosinase/Hemocyanin"/>
</dbReference>
<organism evidence="5 6">
    <name type="scientific">Diaporthe australafricana</name>
    <dbReference type="NCBI Taxonomy" id="127596"/>
    <lineage>
        <taxon>Eukaryota</taxon>
        <taxon>Fungi</taxon>
        <taxon>Dikarya</taxon>
        <taxon>Ascomycota</taxon>
        <taxon>Pezizomycotina</taxon>
        <taxon>Sordariomycetes</taxon>
        <taxon>Sordariomycetidae</taxon>
        <taxon>Diaporthales</taxon>
        <taxon>Diaporthaceae</taxon>
        <taxon>Diaporthe</taxon>
    </lineage>
</organism>
<dbReference type="PROSITE" id="PS00497">
    <property type="entry name" value="TYROSINASE_1"/>
    <property type="match status" value="1"/>
</dbReference>
<keyword evidence="1" id="KW-0479">Metal-binding</keyword>
<accession>A0ABR3XD70</accession>
<protein>
    <recommendedName>
        <fullName evidence="3 4">Tyrosinase copper-binding domain-containing protein</fullName>
    </recommendedName>
</protein>
<dbReference type="Gene3D" id="1.10.1280.10">
    <property type="entry name" value="Di-copper center containing domain from catechol oxidase"/>
    <property type="match status" value="1"/>
</dbReference>
<dbReference type="PANTHER" id="PTHR11474">
    <property type="entry name" value="TYROSINASE FAMILY MEMBER"/>
    <property type="match status" value="1"/>
</dbReference>
<feature type="domain" description="Tyrosinase copper-binding" evidence="3">
    <location>
        <begin position="173"/>
        <end position="190"/>
    </location>
</feature>
<evidence type="ECO:0000256" key="2">
    <source>
        <dbReference type="SAM" id="SignalP"/>
    </source>
</evidence>
<gene>
    <name evidence="5" type="ORF">Daus18300_003935</name>
</gene>
<dbReference type="PROSITE" id="PS00498">
    <property type="entry name" value="TYROSINASE_2"/>
    <property type="match status" value="1"/>
</dbReference>
<dbReference type="EMBL" id="JAWRVE010000025">
    <property type="protein sequence ID" value="KAL1873568.1"/>
    <property type="molecule type" value="Genomic_DNA"/>
</dbReference>
<evidence type="ECO:0000259" key="3">
    <source>
        <dbReference type="PROSITE" id="PS00497"/>
    </source>
</evidence>
<feature type="chain" id="PRO_5047090335" description="Tyrosinase copper-binding domain-containing protein" evidence="2">
    <location>
        <begin position="22"/>
        <end position="470"/>
    </location>
</feature>
<dbReference type="PANTHER" id="PTHR11474:SF116">
    <property type="entry name" value="TYROSINASE"/>
    <property type="match status" value="1"/>
</dbReference>
<feature type="domain" description="Tyrosinase copper-binding" evidence="4">
    <location>
        <begin position="389"/>
        <end position="400"/>
    </location>
</feature>
<dbReference type="SUPFAM" id="SSF48056">
    <property type="entry name" value="Di-copper centre-containing domain"/>
    <property type="match status" value="1"/>
</dbReference>
<keyword evidence="2" id="KW-0732">Signal</keyword>
<comment type="caution">
    <text evidence="5">The sequence shown here is derived from an EMBL/GenBank/DDBJ whole genome shotgun (WGS) entry which is preliminary data.</text>
</comment>
<dbReference type="PRINTS" id="PR00092">
    <property type="entry name" value="TYROSINASE"/>
</dbReference>
<dbReference type="InterPro" id="IPR002227">
    <property type="entry name" value="Tyrosinase_Cu-bd"/>
</dbReference>
<evidence type="ECO:0000313" key="5">
    <source>
        <dbReference type="EMBL" id="KAL1873568.1"/>
    </source>
</evidence>
<sequence>MHTKSLVFLPVLGVVFSTVAGKYIPRDSITLSSPGSNSAVKAVNKKSSTKFASRDFSTAASSTKTARTRAGSVTGDEEFDYQSLQSLAASALETSKTLADAYTAAGNSTCTSENVRVRKEWGSLGDSEKLDYIDAVKCIQSASPLTPQSVAPGAKTRFDDFVATHINQTLTIHYTGNFLSWHRYFTWLWEEALRTECGYEGTQPYWDWPLSAMTGLEDSPVFDGSETSLSGNGKYIANRSDIVLGLSLGLPPIYLPTGTGGGCVTSGPFANLSVNLGPAALDEPGGISVSNSNGSLSYNPRCLKRDLTNYVVQKYANANAVLSNIMDYDNVYDFEYAMQGVPGSGSLGIHGGGHYAMGGDPGRGRFLNYKIPRKSPLIRHPDVFVSPGDPAFYLHHGMIDRVWWLWQMQNPQERQYGETAVMGTQTFMNQPASSNATLEDTLEYGYSAGPPIAIKDAMSTVAGPFCYVYE</sequence>
<keyword evidence="6" id="KW-1185">Reference proteome</keyword>
<dbReference type="Proteomes" id="UP001583177">
    <property type="component" value="Unassembled WGS sequence"/>
</dbReference>
<dbReference type="InterPro" id="IPR008922">
    <property type="entry name" value="Di-copper_centre_dom_sf"/>
</dbReference>
<dbReference type="Pfam" id="PF00264">
    <property type="entry name" value="Tyrosinase"/>
    <property type="match status" value="1"/>
</dbReference>
<evidence type="ECO:0000259" key="4">
    <source>
        <dbReference type="PROSITE" id="PS00498"/>
    </source>
</evidence>
<evidence type="ECO:0000256" key="1">
    <source>
        <dbReference type="ARBA" id="ARBA00022723"/>
    </source>
</evidence>
<name>A0ABR3XD70_9PEZI</name>
<evidence type="ECO:0000313" key="6">
    <source>
        <dbReference type="Proteomes" id="UP001583177"/>
    </source>
</evidence>
<feature type="signal peptide" evidence="2">
    <location>
        <begin position="1"/>
        <end position="21"/>
    </location>
</feature>
<proteinExistence type="predicted"/>